<evidence type="ECO:0000256" key="1">
    <source>
        <dbReference type="ARBA" id="ARBA00004167"/>
    </source>
</evidence>
<feature type="signal peptide" evidence="7">
    <location>
        <begin position="1"/>
        <end position="25"/>
    </location>
</feature>
<dbReference type="RefSeq" id="XP_070862749.1">
    <property type="nucleotide sequence ID" value="XM_071005771.1"/>
</dbReference>
<keyword evidence="4 6" id="KW-0472">Membrane</keyword>
<protein>
    <submittedName>
        <fullName evidence="9">ER membrane protein Wsc4</fullName>
    </submittedName>
</protein>
<dbReference type="PANTHER" id="PTHR15549:SF31">
    <property type="entry name" value="WSC DOMAIN-CONTAINING PROTEIN"/>
    <property type="match status" value="1"/>
</dbReference>
<evidence type="ECO:0000256" key="7">
    <source>
        <dbReference type="SAM" id="SignalP"/>
    </source>
</evidence>
<sequence>MLSSFRGASIFLALASCLFHQTVVAETINGNTAADMCSSLNTASSGNGNYSMYQTQGLCTNWCREEDSSNAYAIVQYQYCWCSTVAPGSDSIVDNSDCNTQCPGYTEWCGSKSDHLYGYMEIGPLPVSTMDASTSSTSTSSSTSSTTSSTSTSSSTSEPTTTTTTSSRTQSTSVQTTTDSAGVIMTVTTIATAAPESTGKGGGGSNTGMIVGVTVGISAALVMAIAGLFWYKWRRRNEAMESESKIGFRDSSGKGIESGFASPGRRDSRMMPMDPRMEDPYSAAFRRESQDSIGTLRDEQDYSRRVHQPQPRVLRAVNPDPENE</sequence>
<comment type="subcellular location">
    <subcellularLocation>
        <location evidence="1">Membrane</location>
        <topology evidence="1">Single-pass membrane protein</topology>
    </subcellularLocation>
</comment>
<keyword evidence="7" id="KW-0732">Signal</keyword>
<dbReference type="PROSITE" id="PS51212">
    <property type="entry name" value="WSC"/>
    <property type="match status" value="1"/>
</dbReference>
<dbReference type="PANTHER" id="PTHR15549">
    <property type="entry name" value="PAIRED IMMUNOGLOBULIN-LIKE TYPE 2 RECEPTOR"/>
    <property type="match status" value="1"/>
</dbReference>
<feature type="domain" description="WSC" evidence="8">
    <location>
        <begin position="31"/>
        <end position="123"/>
    </location>
</feature>
<feature type="chain" id="PRO_5045910267" evidence="7">
    <location>
        <begin position="26"/>
        <end position="324"/>
    </location>
</feature>
<evidence type="ECO:0000256" key="3">
    <source>
        <dbReference type="ARBA" id="ARBA00022989"/>
    </source>
</evidence>
<name>A0ABR4MTF5_9PEZI</name>
<dbReference type="GeneID" id="98115173"/>
<evidence type="ECO:0000256" key="2">
    <source>
        <dbReference type="ARBA" id="ARBA00022692"/>
    </source>
</evidence>
<proteinExistence type="predicted"/>
<feature type="compositionally biased region" description="Low complexity" evidence="5">
    <location>
        <begin position="133"/>
        <end position="178"/>
    </location>
</feature>
<evidence type="ECO:0000313" key="10">
    <source>
        <dbReference type="Proteomes" id="UP001610728"/>
    </source>
</evidence>
<feature type="region of interest" description="Disordered" evidence="5">
    <location>
        <begin position="130"/>
        <end position="178"/>
    </location>
</feature>
<gene>
    <name evidence="9" type="ORF">HOO65_010927</name>
</gene>
<keyword evidence="2 6" id="KW-0812">Transmembrane</keyword>
<evidence type="ECO:0000313" key="9">
    <source>
        <dbReference type="EMBL" id="KAL2891569.1"/>
    </source>
</evidence>
<feature type="compositionally biased region" description="Basic and acidic residues" evidence="5">
    <location>
        <begin position="264"/>
        <end position="304"/>
    </location>
</feature>
<dbReference type="InterPro" id="IPR051694">
    <property type="entry name" value="Immunoregulatory_rcpt-like"/>
</dbReference>
<evidence type="ECO:0000259" key="8">
    <source>
        <dbReference type="PROSITE" id="PS51212"/>
    </source>
</evidence>
<accession>A0ABR4MTF5</accession>
<evidence type="ECO:0000256" key="4">
    <source>
        <dbReference type="ARBA" id="ARBA00023136"/>
    </source>
</evidence>
<keyword evidence="10" id="KW-1185">Reference proteome</keyword>
<keyword evidence="3 6" id="KW-1133">Transmembrane helix</keyword>
<reference evidence="9 10" key="1">
    <citation type="submission" date="2020-05" db="EMBL/GenBank/DDBJ databases">
        <title>Ceratocystis lukuohia genome.</title>
        <authorList>
            <person name="Harrington T.C."/>
            <person name="Kim K."/>
            <person name="Mayers C.G."/>
        </authorList>
    </citation>
    <scope>NUCLEOTIDE SEQUENCE [LARGE SCALE GENOMIC DNA]</scope>
    <source>
        <strain evidence="9 10">C4212</strain>
    </source>
</reference>
<comment type="caution">
    <text evidence="9">The sequence shown here is derived from an EMBL/GenBank/DDBJ whole genome shotgun (WGS) entry which is preliminary data.</text>
</comment>
<dbReference type="Proteomes" id="UP001610728">
    <property type="component" value="Unassembled WGS sequence"/>
</dbReference>
<evidence type="ECO:0000256" key="5">
    <source>
        <dbReference type="SAM" id="MobiDB-lite"/>
    </source>
</evidence>
<dbReference type="Pfam" id="PF01822">
    <property type="entry name" value="WSC"/>
    <property type="match status" value="1"/>
</dbReference>
<feature type="transmembrane region" description="Helical" evidence="6">
    <location>
        <begin position="209"/>
        <end position="231"/>
    </location>
</feature>
<dbReference type="PROSITE" id="PS51257">
    <property type="entry name" value="PROKAR_LIPOPROTEIN"/>
    <property type="match status" value="1"/>
</dbReference>
<organism evidence="9 10">
    <name type="scientific">Ceratocystis lukuohia</name>
    <dbReference type="NCBI Taxonomy" id="2019550"/>
    <lineage>
        <taxon>Eukaryota</taxon>
        <taxon>Fungi</taxon>
        <taxon>Dikarya</taxon>
        <taxon>Ascomycota</taxon>
        <taxon>Pezizomycotina</taxon>
        <taxon>Sordariomycetes</taxon>
        <taxon>Hypocreomycetidae</taxon>
        <taxon>Microascales</taxon>
        <taxon>Ceratocystidaceae</taxon>
        <taxon>Ceratocystis</taxon>
    </lineage>
</organism>
<dbReference type="EMBL" id="JABSNW010000001">
    <property type="protein sequence ID" value="KAL2891569.1"/>
    <property type="molecule type" value="Genomic_DNA"/>
</dbReference>
<evidence type="ECO:0000256" key="6">
    <source>
        <dbReference type="SAM" id="Phobius"/>
    </source>
</evidence>
<feature type="region of interest" description="Disordered" evidence="5">
    <location>
        <begin position="250"/>
        <end position="324"/>
    </location>
</feature>
<dbReference type="InterPro" id="IPR002889">
    <property type="entry name" value="WSC_carb-bd"/>
</dbReference>